<feature type="domain" description="Transposase IS4-like" evidence="1">
    <location>
        <begin position="288"/>
        <end position="505"/>
    </location>
</feature>
<dbReference type="GO" id="GO:0004803">
    <property type="term" value="F:transposase activity"/>
    <property type="evidence" value="ECO:0007669"/>
    <property type="project" value="InterPro"/>
</dbReference>
<sequence length="589" mass="68389">MINRHNNTQINRRLNLAHYFNNPTTQKQKQYEVVRALVLEKQSVEIVAKRFGYKISTIYSLIRDVKAGKIELFPVVRKGPQQKRTPSDIQNKIIVYRRQGLSTTDIHFHLAEAGTNISARTVERILKDAGFGKLKRRTNKELGKTLKNKIIPERAEDLDFSELEPFNVDTPVAGVFFFIPYILETGILDIVKECKLPESSIIGSIQACLSMLFFKLIGGKRLSHMGSYDQEPGLGIFAGLNILPKPAYMSTYSCRCSEIQLMDLQNKVVSIFKKKYSDFYNGDFINLDFHSIPHYGEESEMEQVWCGARGKAMKGANTIFATDSQSNAVVYTRADILRSEEAYEVKKFVDYWQRIKGNVNETLVFDCKFTTYNVLDDLEKDNIKFITLRKRYACLIKETLELSKEEWKKVYVPIPKRKHKNVSVYENEVKLKNCENAFRQITVKDHGRSKPTFILTNDKELPLKDILEVYAKRWRVENKLAEMVTFFNLNALSSPIMIRIHFDILWTMITDTLYHRLAQDLRRFENNTAPTIFKKFIDMPGRVVYDGNKFLVKIRKRAHTPILKEVEKLQTRFIVPWLDGKSVEIVWTA</sequence>
<evidence type="ECO:0000313" key="3">
    <source>
        <dbReference type="Proteomes" id="UP000094056"/>
    </source>
</evidence>
<dbReference type="InterPro" id="IPR002559">
    <property type="entry name" value="Transposase_11"/>
</dbReference>
<evidence type="ECO:0000259" key="1">
    <source>
        <dbReference type="Pfam" id="PF01609"/>
    </source>
</evidence>
<evidence type="ECO:0000313" key="2">
    <source>
        <dbReference type="EMBL" id="ODS30479.1"/>
    </source>
</evidence>
<name>A0A1E3X4K5_9BACT</name>
<dbReference type="Pfam" id="PF01609">
    <property type="entry name" value="DDE_Tnp_1"/>
    <property type="match status" value="1"/>
</dbReference>
<dbReference type="SUPFAM" id="SSF46689">
    <property type="entry name" value="Homeodomain-like"/>
    <property type="match status" value="1"/>
</dbReference>
<accession>A0A1E3X4K5</accession>
<dbReference type="EMBL" id="MAYW01000218">
    <property type="protein sequence ID" value="ODS30479.1"/>
    <property type="molecule type" value="Genomic_DNA"/>
</dbReference>
<dbReference type="GO" id="GO:0006313">
    <property type="term" value="P:DNA transposition"/>
    <property type="evidence" value="ECO:0007669"/>
    <property type="project" value="InterPro"/>
</dbReference>
<organism evidence="2 3">
    <name type="scientific">Candidatus Scalindua rubra</name>
    <dbReference type="NCBI Taxonomy" id="1872076"/>
    <lineage>
        <taxon>Bacteria</taxon>
        <taxon>Pseudomonadati</taxon>
        <taxon>Planctomycetota</taxon>
        <taxon>Candidatus Brocadiia</taxon>
        <taxon>Candidatus Brocadiales</taxon>
        <taxon>Candidatus Scalinduaceae</taxon>
        <taxon>Candidatus Scalindua</taxon>
    </lineage>
</organism>
<protein>
    <submittedName>
        <fullName evidence="2">Putative orf</fullName>
    </submittedName>
</protein>
<proteinExistence type="predicted"/>
<dbReference type="Proteomes" id="UP000094056">
    <property type="component" value="Unassembled WGS sequence"/>
</dbReference>
<dbReference type="GO" id="GO:0003677">
    <property type="term" value="F:DNA binding"/>
    <property type="evidence" value="ECO:0007669"/>
    <property type="project" value="InterPro"/>
</dbReference>
<dbReference type="InterPro" id="IPR009057">
    <property type="entry name" value="Homeodomain-like_sf"/>
</dbReference>
<gene>
    <name evidence="2" type="ORF">SCARUB_04408</name>
</gene>
<dbReference type="AlphaFoldDB" id="A0A1E3X4K5"/>
<comment type="caution">
    <text evidence="2">The sequence shown here is derived from an EMBL/GenBank/DDBJ whole genome shotgun (WGS) entry which is preliminary data.</text>
</comment>
<reference evidence="2 3" key="1">
    <citation type="submission" date="2016-07" db="EMBL/GenBank/DDBJ databases">
        <title>Draft genome of Scalindua rubra, obtained from a brine-seawater interface in the Red Sea, sheds light on salt adaptation in anammox bacteria.</title>
        <authorList>
            <person name="Speth D.R."/>
            <person name="Lagkouvardos I."/>
            <person name="Wang Y."/>
            <person name="Qian P.-Y."/>
            <person name="Dutilh B.E."/>
            <person name="Jetten M.S."/>
        </authorList>
    </citation>
    <scope>NUCLEOTIDE SEQUENCE [LARGE SCALE GENOMIC DNA]</scope>
    <source>
        <strain evidence="2">BSI-1</strain>
    </source>
</reference>